<proteinExistence type="predicted"/>
<evidence type="ECO:0008006" key="5">
    <source>
        <dbReference type="Google" id="ProtNLM"/>
    </source>
</evidence>
<sequence length="314" mass="34566">MTTRVILILVASLFFLSACFSSSSSDDESLTERDRAEAAASAAVLSGSIDPPDDDDDDEGVGNMGPLGNSKARIQQAFEICDTGSVESGTDTRDSLYTQSGEIGVEWNYYQDCVQGAETEFAMTTDGYQAYGDAEDWTVSYMRWTGSPDQPLDADGAFVTGFPGGEWRIRGSMHSCDECQSEGFPIFDDQGFLRWEVEGEGERVVFQYGEPNNFFHTRAEDMETHVSQSIDGYVGILWEGTPCDLEVEYTTLENMIISDFGTRDEVIQSGRLNLDIRGGGSYEVEFQDGQVFLDGQLVEPDENNPCAGAFELTF</sequence>
<evidence type="ECO:0000256" key="2">
    <source>
        <dbReference type="SAM" id="SignalP"/>
    </source>
</evidence>
<dbReference type="AlphaFoldDB" id="A0AAP6MLR1"/>
<dbReference type="EMBL" id="JAYGII010000001">
    <property type="protein sequence ID" value="MEA5444326.1"/>
    <property type="molecule type" value="Genomic_DNA"/>
</dbReference>
<feature type="signal peptide" evidence="2">
    <location>
        <begin position="1"/>
        <end position="26"/>
    </location>
</feature>
<name>A0AAP6MLR1_9GAMM</name>
<keyword evidence="2" id="KW-0732">Signal</keyword>
<evidence type="ECO:0000256" key="1">
    <source>
        <dbReference type="SAM" id="MobiDB-lite"/>
    </source>
</evidence>
<reference evidence="3 4" key="1">
    <citation type="submission" date="2023-12" db="EMBL/GenBank/DDBJ databases">
        <title>Whole-genome sequencing of halo(alkali)philic microorganisms from hypersaline lakes.</title>
        <authorList>
            <person name="Sorokin D.Y."/>
            <person name="Merkel A.Y."/>
            <person name="Messina E."/>
            <person name="Yakimov M."/>
        </authorList>
    </citation>
    <scope>NUCLEOTIDE SEQUENCE [LARGE SCALE GENOMIC DNA]</scope>
    <source>
        <strain evidence="3 4">AB-CW1</strain>
    </source>
</reference>
<keyword evidence="4" id="KW-1185">Reference proteome</keyword>
<accession>A0AAP6MLR1</accession>
<dbReference type="Proteomes" id="UP001302316">
    <property type="component" value="Unassembled WGS sequence"/>
</dbReference>
<feature type="compositionally biased region" description="Acidic residues" evidence="1">
    <location>
        <begin position="51"/>
        <end position="60"/>
    </location>
</feature>
<dbReference type="PROSITE" id="PS51257">
    <property type="entry name" value="PROKAR_LIPOPROTEIN"/>
    <property type="match status" value="1"/>
</dbReference>
<evidence type="ECO:0000313" key="4">
    <source>
        <dbReference type="Proteomes" id="UP001302316"/>
    </source>
</evidence>
<feature type="region of interest" description="Disordered" evidence="1">
    <location>
        <begin position="23"/>
        <end position="68"/>
    </location>
</feature>
<organism evidence="3 4">
    <name type="scientific">Natronospira elongata</name>
    <dbReference type="NCBI Taxonomy" id="3110268"/>
    <lineage>
        <taxon>Bacteria</taxon>
        <taxon>Pseudomonadati</taxon>
        <taxon>Pseudomonadota</taxon>
        <taxon>Gammaproteobacteria</taxon>
        <taxon>Natronospirales</taxon>
        <taxon>Natronospiraceae</taxon>
        <taxon>Natronospira</taxon>
    </lineage>
</organism>
<comment type="caution">
    <text evidence="3">The sequence shown here is derived from an EMBL/GenBank/DDBJ whole genome shotgun (WGS) entry which is preliminary data.</text>
</comment>
<protein>
    <recommendedName>
        <fullName evidence="5">Lipoprotein</fullName>
    </recommendedName>
</protein>
<evidence type="ECO:0000313" key="3">
    <source>
        <dbReference type="EMBL" id="MEA5444326.1"/>
    </source>
</evidence>
<feature type="chain" id="PRO_5043004001" description="Lipoprotein" evidence="2">
    <location>
        <begin position="27"/>
        <end position="314"/>
    </location>
</feature>
<dbReference type="RefSeq" id="WP_346049404.1">
    <property type="nucleotide sequence ID" value="NZ_JAYGII010000001.1"/>
</dbReference>
<gene>
    <name evidence="3" type="ORF">VCB98_00655</name>
</gene>